<evidence type="ECO:0000313" key="4">
    <source>
        <dbReference type="Proteomes" id="UP001597151"/>
    </source>
</evidence>
<feature type="region of interest" description="Disordered" evidence="1">
    <location>
        <begin position="128"/>
        <end position="151"/>
    </location>
</feature>
<dbReference type="InterPro" id="IPR045599">
    <property type="entry name" value="DUF6456"/>
</dbReference>
<evidence type="ECO:0000259" key="2">
    <source>
        <dbReference type="Pfam" id="PF20057"/>
    </source>
</evidence>
<protein>
    <submittedName>
        <fullName evidence="3">DUF6456 domain-containing protein</fullName>
    </submittedName>
</protein>
<keyword evidence="4" id="KW-1185">Reference proteome</keyword>
<evidence type="ECO:0000313" key="3">
    <source>
        <dbReference type="EMBL" id="MFD1196167.1"/>
    </source>
</evidence>
<comment type="caution">
    <text evidence="3">The sequence shown here is derived from an EMBL/GenBank/DDBJ whole genome shotgun (WGS) entry which is preliminary data.</text>
</comment>
<proteinExistence type="predicted"/>
<gene>
    <name evidence="3" type="ORF">ACFQ3C_15975</name>
</gene>
<dbReference type="Proteomes" id="UP001597151">
    <property type="component" value="Unassembled WGS sequence"/>
</dbReference>
<organism evidence="3 4">
    <name type="scientific">Seohaeicola saemankumensis</name>
    <dbReference type="NCBI Taxonomy" id="481181"/>
    <lineage>
        <taxon>Bacteria</taxon>
        <taxon>Pseudomonadati</taxon>
        <taxon>Pseudomonadota</taxon>
        <taxon>Alphaproteobacteria</taxon>
        <taxon>Rhodobacterales</taxon>
        <taxon>Roseobacteraceae</taxon>
        <taxon>Seohaeicola</taxon>
    </lineage>
</organism>
<dbReference type="RefSeq" id="WP_380793842.1">
    <property type="nucleotide sequence ID" value="NZ_JBHTKR010000006.1"/>
</dbReference>
<feature type="domain" description="DUF6456" evidence="2">
    <location>
        <begin position="298"/>
        <end position="433"/>
    </location>
</feature>
<reference evidence="4" key="1">
    <citation type="journal article" date="2019" name="Int. J. Syst. Evol. Microbiol.">
        <title>The Global Catalogue of Microorganisms (GCM) 10K type strain sequencing project: providing services to taxonomists for standard genome sequencing and annotation.</title>
        <authorList>
            <consortium name="The Broad Institute Genomics Platform"/>
            <consortium name="The Broad Institute Genome Sequencing Center for Infectious Disease"/>
            <person name="Wu L."/>
            <person name="Ma J."/>
        </authorList>
    </citation>
    <scope>NUCLEOTIDE SEQUENCE [LARGE SCALE GENOMIC DNA]</scope>
    <source>
        <strain evidence="4">CCUG 55328</strain>
    </source>
</reference>
<name>A0ABW3TJH1_9RHOB</name>
<sequence length="443" mass="47558">MTTFDTASTGDDGSRAVLAGGLAPSWVPKTALRYLAHIEAGLPIRELARNAGCHASTILRQIRKLENRRDDLLVDEALRQLGGLHFRPFPPTDRATDPETDLAAMSPLLPPPPAQVPLKEHVPMTTKLDPQAAGHDLPDSPQGEPTVPAAPSNEMLRREGRRVLRRLAEPGAVLAVAAEMDKAVVVRDSIDGGTTRTAVVDRAIAQAMALKEWIVCDTPGRVSRYRITGAGRAALGLLVAEAENLARQGMNEGGAQFAGQYGDQFGRQFVDKAAQGVQVDGADHDAEGASAGASRRRMRYCVNESPLLALARRRDKSGQPFLSDELVTAGERLREDFELAQMGPKVAQNWDRFLTAGVQGGVPATGVARGPEAARARISAALRDLGPGLGDVALRCCCYLEGLEQAERRMGWSARSGKIVLRIALQRLRRHYDDLGKGGGMIG</sequence>
<evidence type="ECO:0000256" key="1">
    <source>
        <dbReference type="SAM" id="MobiDB-lite"/>
    </source>
</evidence>
<dbReference type="EMBL" id="JBHTKR010000006">
    <property type="protein sequence ID" value="MFD1196167.1"/>
    <property type="molecule type" value="Genomic_DNA"/>
</dbReference>
<accession>A0ABW3TJH1</accession>
<dbReference type="Pfam" id="PF20057">
    <property type="entry name" value="DUF6456"/>
    <property type="match status" value="1"/>
</dbReference>